<keyword evidence="1" id="KW-0677">Repeat</keyword>
<gene>
    <name evidence="3" type="primary">LOC100624218</name>
</gene>
<name>I3LMA0_PIG</name>
<sequence length="233" mass="25295">MKYKAGGRYEGELSHGMREGHGHLVDADGQVYWGSFHKNKQHGQGRMVFRNGDEYEGDWVQGQRQGHGVLRRADGSTYEGQWHRGVFSGLGNMAHCSGVVYRGIWINGHPVARATRMVILGPEMMDVVQGCSLTLTVELQQDNGEIATSEDGRVLEISAGIRYVQLAAYSDVSFFRVDDGHTRTPIQTPFGFQCIPYPLTSSTSGAQEPEAALGGAGANSAIPKEDPSGLPGE</sequence>
<evidence type="ECO:0000313" key="3">
    <source>
        <dbReference type="Ensembl" id="ENSSSCP00000025221.4"/>
    </source>
</evidence>
<keyword evidence="4" id="KW-1185">Reference proteome</keyword>
<evidence type="ECO:0008006" key="5">
    <source>
        <dbReference type="Google" id="ProtNLM"/>
    </source>
</evidence>
<evidence type="ECO:0000313" key="4">
    <source>
        <dbReference type="Proteomes" id="UP000008227"/>
    </source>
</evidence>
<dbReference type="eggNOG" id="KOG0231">
    <property type="taxonomic scope" value="Eukaryota"/>
</dbReference>
<dbReference type="Ensembl" id="ENSSSCT00000028272.4">
    <property type="protein sequence ID" value="ENSSSCP00000025221.4"/>
    <property type="gene ID" value="ENSSSCG00000060855.1"/>
</dbReference>
<reference evidence="3" key="3">
    <citation type="submission" date="2025-08" db="UniProtKB">
        <authorList>
            <consortium name="Ensembl"/>
        </authorList>
    </citation>
    <scope>IDENTIFICATION</scope>
</reference>
<reference evidence="3" key="4">
    <citation type="submission" date="2025-09" db="UniProtKB">
        <authorList>
            <consortium name="Ensembl"/>
        </authorList>
    </citation>
    <scope>IDENTIFICATION</scope>
</reference>
<dbReference type="Pfam" id="PF02493">
    <property type="entry name" value="MORN"/>
    <property type="match status" value="4"/>
</dbReference>
<evidence type="ECO:0000256" key="1">
    <source>
        <dbReference type="ARBA" id="ARBA00022737"/>
    </source>
</evidence>
<organism evidence="3 4">
    <name type="scientific">Sus scrofa</name>
    <name type="common">Pig</name>
    <dbReference type="NCBI Taxonomy" id="9823"/>
    <lineage>
        <taxon>Eukaryota</taxon>
        <taxon>Metazoa</taxon>
        <taxon>Chordata</taxon>
        <taxon>Craniata</taxon>
        <taxon>Vertebrata</taxon>
        <taxon>Euteleostomi</taxon>
        <taxon>Mammalia</taxon>
        <taxon>Eutheria</taxon>
        <taxon>Laurasiatheria</taxon>
        <taxon>Artiodactyla</taxon>
        <taxon>Suina</taxon>
        <taxon>Suidae</taxon>
        <taxon>Sus</taxon>
    </lineage>
</organism>
<reference evidence="3" key="2">
    <citation type="journal article" date="2020" name="Gigascience">
        <title>An improved pig reference genome sequence to enable pig genetics and genomics research.</title>
        <authorList>
            <person name="Warr A."/>
            <person name="Affara N."/>
            <person name="Aken B."/>
            <person name="Beiki H."/>
            <person name="Bickhart D.M."/>
            <person name="Billis K."/>
            <person name="Chow W."/>
            <person name="Eory L."/>
            <person name="Finlayson H.A."/>
            <person name="Flicek P."/>
            <person name="Giron C.G."/>
            <person name="Griffin D.K."/>
            <person name="Hall R."/>
            <person name="Hannum G."/>
            <person name="Hourlier T."/>
            <person name="Howe K."/>
            <person name="Hume D.A."/>
            <person name="Izuogu O."/>
            <person name="Kim K."/>
            <person name="Koren S."/>
            <person name="Liu H."/>
            <person name="Manchanda N."/>
            <person name="Martin F.J."/>
            <person name="Nonneman D.J."/>
            <person name="O'Connor R.E."/>
            <person name="Phillippy A.M."/>
            <person name="Rohrer G.A."/>
            <person name="Rosen B.D."/>
            <person name="Rund L.A."/>
            <person name="Sargent C.A."/>
            <person name="Schook L.B."/>
            <person name="Schroeder S.G."/>
            <person name="Schwartz A.S."/>
            <person name="Skinner B.M."/>
            <person name="Talbot R."/>
            <person name="Tseng E."/>
            <person name="Tuggle C.K."/>
            <person name="Watson M."/>
            <person name="Smith T.P.L."/>
            <person name="Archibald A.L."/>
        </authorList>
    </citation>
    <scope>NUCLEOTIDE SEQUENCE [LARGE SCALE GENOMIC DNA]</scope>
    <source>
        <strain evidence="3">Duroc</strain>
    </source>
</reference>
<dbReference type="Proteomes" id="UP000008227">
    <property type="component" value="Chromosome 6"/>
</dbReference>
<dbReference type="AlphaFoldDB" id="I3LMA0"/>
<dbReference type="PANTHER" id="PTHR23084">
    <property type="entry name" value="PHOSPHATIDYLINOSITOL-4-PHOSPHATE 5-KINASE RELATED"/>
    <property type="match status" value="1"/>
</dbReference>
<dbReference type="SMART" id="SM00698">
    <property type="entry name" value="MORN"/>
    <property type="match status" value="4"/>
</dbReference>
<protein>
    <recommendedName>
        <fullName evidence="5">MORN repeat containing 1</fullName>
    </recommendedName>
</protein>
<dbReference type="HOGENOM" id="CLU_032017_4_1_1"/>
<dbReference type="InterPro" id="IPR003409">
    <property type="entry name" value="MORN"/>
</dbReference>
<reference evidence="4" key="1">
    <citation type="submission" date="2009-11" db="EMBL/GenBank/DDBJ databases">
        <authorList>
            <consortium name="Porcine genome sequencing project"/>
        </authorList>
    </citation>
    <scope>NUCLEOTIDE SEQUENCE [LARGE SCALE GENOMIC DNA]</scope>
    <source>
        <strain evidence="4">Duroc</strain>
    </source>
</reference>
<dbReference type="GeneTree" id="ENSGT00940000161806"/>
<dbReference type="ExpressionAtlas" id="I3LMA0">
    <property type="expression patterns" value="baseline and differential"/>
</dbReference>
<dbReference type="PANTHER" id="PTHR23084:SF263">
    <property type="entry name" value="MORN REPEAT-CONTAINING PROTEIN 1"/>
    <property type="match status" value="1"/>
</dbReference>
<dbReference type="SUPFAM" id="SSF82185">
    <property type="entry name" value="Histone H3 K4-specific methyltransferase SET7/9 N-terminal domain"/>
    <property type="match status" value="1"/>
</dbReference>
<dbReference type="Gene3D" id="2.20.110.10">
    <property type="entry name" value="Histone H3 K4-specific methyltransferase SET7/9 N-terminal domain"/>
    <property type="match status" value="1"/>
</dbReference>
<proteinExistence type="predicted"/>
<evidence type="ECO:0000256" key="2">
    <source>
        <dbReference type="SAM" id="MobiDB-lite"/>
    </source>
</evidence>
<dbReference type="PaxDb" id="9823-ENSSSCP00000025221"/>
<dbReference type="Bgee" id="ENSSSCG00000028706">
    <property type="expression patterns" value="Expressed in testis and 16 other cell types or tissues"/>
</dbReference>
<accession>I3LMA0</accession>
<feature type="region of interest" description="Disordered" evidence="2">
    <location>
        <begin position="202"/>
        <end position="233"/>
    </location>
</feature>